<keyword evidence="18" id="KW-1133">Transmembrane helix</keyword>
<dbReference type="SUPFAM" id="SSF53955">
    <property type="entry name" value="Lysozyme-like"/>
    <property type="match status" value="1"/>
</dbReference>
<comment type="catalytic activity">
    <reaction evidence="16">
        <text>Preferential cleavage: (Ac)2-L-Lys-D-Ala-|-D-Ala. Also transpeptidation of peptidyl-alanyl moieties that are N-acyl substituents of D-alanine.</text>
        <dbReference type="EC" id="3.4.16.4"/>
    </reaction>
</comment>
<keyword evidence="18" id="KW-0812">Transmembrane</keyword>
<dbReference type="InterPro" id="IPR023346">
    <property type="entry name" value="Lysozyme-like_dom_sf"/>
</dbReference>
<dbReference type="PANTHER" id="PTHR32282:SF11">
    <property type="entry name" value="PENICILLIN-BINDING PROTEIN 1B"/>
    <property type="match status" value="1"/>
</dbReference>
<evidence type="ECO:0000256" key="8">
    <source>
        <dbReference type="ARBA" id="ARBA00022676"/>
    </source>
</evidence>
<dbReference type="InterPro" id="IPR036950">
    <property type="entry name" value="PBP_transglycosylase"/>
</dbReference>
<keyword evidence="9" id="KW-0808">Transferase</keyword>
<evidence type="ECO:0000256" key="17">
    <source>
        <dbReference type="ARBA" id="ARBA00049902"/>
    </source>
</evidence>
<keyword evidence="15" id="KW-0961">Cell wall biogenesis/degradation</keyword>
<dbReference type="RefSeq" id="WP_073131302.1">
    <property type="nucleotide sequence ID" value="NZ_FQWQ01000001.1"/>
</dbReference>
<protein>
    <submittedName>
        <fullName evidence="21">Penicillin-binding protein 1A</fullName>
    </submittedName>
</protein>
<evidence type="ECO:0000256" key="4">
    <source>
        <dbReference type="ARBA" id="ARBA00007739"/>
    </source>
</evidence>
<keyword evidence="13 18" id="KW-0472">Membrane</keyword>
<reference evidence="21 22" key="1">
    <citation type="submission" date="2016-11" db="EMBL/GenBank/DDBJ databases">
        <authorList>
            <person name="Jaros S."/>
            <person name="Januszkiewicz K."/>
            <person name="Wedrychowicz H."/>
        </authorList>
    </citation>
    <scope>NUCLEOTIDE SEQUENCE [LARGE SCALE GENOMIC DNA]</scope>
    <source>
        <strain evidence="21 22">DSM 24574</strain>
    </source>
</reference>
<dbReference type="SUPFAM" id="SSF56601">
    <property type="entry name" value="beta-lactamase/transpeptidase-like"/>
    <property type="match status" value="1"/>
</dbReference>
<evidence type="ECO:0000256" key="14">
    <source>
        <dbReference type="ARBA" id="ARBA00023268"/>
    </source>
</evidence>
<comment type="catalytic activity">
    <reaction evidence="17">
        <text>[GlcNAc-(1-&gt;4)-Mur2Ac(oyl-L-Ala-gamma-D-Glu-L-Lys-D-Ala-D-Ala)](n)-di-trans,octa-cis-undecaprenyl diphosphate + beta-D-GlcNAc-(1-&gt;4)-Mur2Ac(oyl-L-Ala-gamma-D-Glu-L-Lys-D-Ala-D-Ala)-di-trans,octa-cis-undecaprenyl diphosphate = [GlcNAc-(1-&gt;4)-Mur2Ac(oyl-L-Ala-gamma-D-Glu-L-Lys-D-Ala-D-Ala)](n+1)-di-trans,octa-cis-undecaprenyl diphosphate + di-trans,octa-cis-undecaprenyl diphosphate + H(+)</text>
        <dbReference type="Rhea" id="RHEA:23708"/>
        <dbReference type="Rhea" id="RHEA-COMP:9602"/>
        <dbReference type="Rhea" id="RHEA-COMP:9603"/>
        <dbReference type="ChEBI" id="CHEBI:15378"/>
        <dbReference type="ChEBI" id="CHEBI:58405"/>
        <dbReference type="ChEBI" id="CHEBI:60033"/>
        <dbReference type="ChEBI" id="CHEBI:78435"/>
        <dbReference type="EC" id="2.4.99.28"/>
    </reaction>
</comment>
<dbReference type="GO" id="GO:0005886">
    <property type="term" value="C:plasma membrane"/>
    <property type="evidence" value="ECO:0007669"/>
    <property type="project" value="UniProtKB-SubCell"/>
</dbReference>
<dbReference type="EMBL" id="FQWQ01000001">
    <property type="protein sequence ID" value="SHG55763.1"/>
    <property type="molecule type" value="Genomic_DNA"/>
</dbReference>
<keyword evidence="22" id="KW-1185">Reference proteome</keyword>
<comment type="pathway">
    <text evidence="2">Cell wall biogenesis; peptidoglycan biosynthesis.</text>
</comment>
<dbReference type="InterPro" id="IPR050396">
    <property type="entry name" value="Glycosyltr_51/Transpeptidase"/>
</dbReference>
<evidence type="ECO:0000313" key="21">
    <source>
        <dbReference type="EMBL" id="SHG55763.1"/>
    </source>
</evidence>
<gene>
    <name evidence="21" type="ORF">SAMN04488109_0816</name>
</gene>
<dbReference type="Pfam" id="PF00912">
    <property type="entry name" value="Transgly"/>
    <property type="match status" value="1"/>
</dbReference>
<evidence type="ECO:0000256" key="5">
    <source>
        <dbReference type="ARBA" id="ARBA00022475"/>
    </source>
</evidence>
<evidence type="ECO:0000256" key="9">
    <source>
        <dbReference type="ARBA" id="ARBA00022679"/>
    </source>
</evidence>
<dbReference type="GO" id="GO:0030288">
    <property type="term" value="C:outer membrane-bounded periplasmic space"/>
    <property type="evidence" value="ECO:0007669"/>
    <property type="project" value="TreeGrafter"/>
</dbReference>
<dbReference type="AlphaFoldDB" id="A0A1M5KUD8"/>
<dbReference type="GO" id="GO:0006508">
    <property type="term" value="P:proteolysis"/>
    <property type="evidence" value="ECO:0007669"/>
    <property type="project" value="UniProtKB-KW"/>
</dbReference>
<dbReference type="PANTHER" id="PTHR32282">
    <property type="entry name" value="BINDING PROTEIN TRANSPEPTIDASE, PUTATIVE-RELATED"/>
    <property type="match status" value="1"/>
</dbReference>
<dbReference type="GO" id="GO:0008955">
    <property type="term" value="F:peptidoglycan glycosyltransferase activity"/>
    <property type="evidence" value="ECO:0007669"/>
    <property type="project" value="UniProtKB-EC"/>
</dbReference>
<accession>A0A1M5KUD8</accession>
<evidence type="ECO:0000256" key="2">
    <source>
        <dbReference type="ARBA" id="ARBA00004752"/>
    </source>
</evidence>
<evidence type="ECO:0000256" key="7">
    <source>
        <dbReference type="ARBA" id="ARBA00022670"/>
    </source>
</evidence>
<name>A0A1M5KUD8_9BACT</name>
<evidence type="ECO:0000256" key="6">
    <source>
        <dbReference type="ARBA" id="ARBA00022645"/>
    </source>
</evidence>
<evidence type="ECO:0000256" key="1">
    <source>
        <dbReference type="ARBA" id="ARBA00004236"/>
    </source>
</evidence>
<dbReference type="InterPro" id="IPR012338">
    <property type="entry name" value="Beta-lactam/transpept-like"/>
</dbReference>
<evidence type="ECO:0000256" key="13">
    <source>
        <dbReference type="ARBA" id="ARBA00023136"/>
    </source>
</evidence>
<evidence type="ECO:0000259" key="20">
    <source>
        <dbReference type="Pfam" id="PF00912"/>
    </source>
</evidence>
<evidence type="ECO:0000256" key="15">
    <source>
        <dbReference type="ARBA" id="ARBA00023316"/>
    </source>
</evidence>
<dbReference type="GO" id="GO:0008658">
    <property type="term" value="F:penicillin binding"/>
    <property type="evidence" value="ECO:0007669"/>
    <property type="project" value="InterPro"/>
</dbReference>
<evidence type="ECO:0000256" key="3">
    <source>
        <dbReference type="ARBA" id="ARBA00007090"/>
    </source>
</evidence>
<dbReference type="GO" id="GO:0009002">
    <property type="term" value="F:serine-type D-Ala-D-Ala carboxypeptidase activity"/>
    <property type="evidence" value="ECO:0007669"/>
    <property type="project" value="UniProtKB-EC"/>
</dbReference>
<evidence type="ECO:0000313" key="22">
    <source>
        <dbReference type="Proteomes" id="UP000184212"/>
    </source>
</evidence>
<dbReference type="STRING" id="947013.SAMN04488109_0816"/>
<evidence type="ECO:0000256" key="11">
    <source>
        <dbReference type="ARBA" id="ARBA00022960"/>
    </source>
</evidence>
<evidence type="ECO:0000256" key="16">
    <source>
        <dbReference type="ARBA" id="ARBA00034000"/>
    </source>
</evidence>
<keyword evidence="7" id="KW-0645">Protease</keyword>
<keyword evidence="14" id="KW-0511">Multifunctional enzyme</keyword>
<dbReference type="GO" id="GO:0009252">
    <property type="term" value="P:peptidoglycan biosynthetic process"/>
    <property type="evidence" value="ECO:0007669"/>
    <property type="project" value="UniProtKB-KW"/>
</dbReference>
<dbReference type="GO" id="GO:0071555">
    <property type="term" value="P:cell wall organization"/>
    <property type="evidence" value="ECO:0007669"/>
    <property type="project" value="UniProtKB-KW"/>
</dbReference>
<proteinExistence type="inferred from homology"/>
<dbReference type="Pfam" id="PF00905">
    <property type="entry name" value="Transpeptidase"/>
    <property type="match status" value="1"/>
</dbReference>
<keyword evidence="12" id="KW-0573">Peptidoglycan synthesis</keyword>
<keyword evidence="10" id="KW-0378">Hydrolase</keyword>
<dbReference type="InterPro" id="IPR001460">
    <property type="entry name" value="PCN-bd_Tpept"/>
</dbReference>
<evidence type="ECO:0000259" key="19">
    <source>
        <dbReference type="Pfam" id="PF00905"/>
    </source>
</evidence>
<comment type="similarity">
    <text evidence="4">In the N-terminal section; belongs to the glycosyltransferase 51 family.</text>
</comment>
<keyword evidence="8" id="KW-0328">Glycosyltransferase</keyword>
<dbReference type="GO" id="GO:0008360">
    <property type="term" value="P:regulation of cell shape"/>
    <property type="evidence" value="ECO:0007669"/>
    <property type="project" value="UniProtKB-KW"/>
</dbReference>
<keyword evidence="5" id="KW-1003">Cell membrane</keyword>
<dbReference type="Proteomes" id="UP000184212">
    <property type="component" value="Unassembled WGS sequence"/>
</dbReference>
<evidence type="ECO:0000256" key="18">
    <source>
        <dbReference type="SAM" id="Phobius"/>
    </source>
</evidence>
<sequence>MKESFFELVERCKALLNRLIQQSLRHQRIIRSILFFFAGLCILAVLFVAMVWVGVFGHVPGRDELRDIRHQVATEVYSADSVLLGRYYLQERSTVPGSDIPKRLKNALIATEDARFYQHSGIDTRSMFRVLIKGIFFQSESAGGGSTLTQQLAKNLYPRQSHVMFSLAVNKIQEMIIASRLESVYSKEEIIVLYLNTIPFGDNVYGIKTAAERFYSTPVNKLTTDQAAVLIGMLKATHTYNPRLFPERAKLRRDVVLAQMEKYDYLTKTEADSLQALPLKLRYQRITHNSGLAPYFREYLKAELLAWCQDHKKPDGTPYNLYTDGLKIYTTIDSRLQRYAEAAMKAHMKVLQTRFAGQVDKRSLKSAAASKLKSLPQYISESADGRPEKAIMADLKKSGMRKVFTWEGEREMKMSAYDSLLHHLQFLQTGLLATDPRTGAVKAWVGGIDHEFFQYDHVRESTRRQVGSTFKPVVYAAAIEQGVSPCDYTSARRTEYTNMEGWTPENSNSETYDQKYSMEGGLAGSVNTVSVKLLEKAGIPNAIAIARRMGIHSDLPAVPSIALGTPSISMMEMVGAYSVFANGGSYRKPVYLTTITTNQGKRLDSFGKNNKSERALSKETAEIMLHMLKRVVNEGTGSGLRSKYGLNNDLAGKTGTTQSNADGWFIGITPKLVIGCWVGADDPAIHFRSTSMGQGSATALPIVAGMLQRMNKDPELRAITGAHFPALSPELAGKLDCSMSRSDRNFFQRLFKTKKGVKHTRFKK</sequence>
<keyword evidence="6" id="KW-0121">Carboxypeptidase</keyword>
<evidence type="ECO:0000256" key="10">
    <source>
        <dbReference type="ARBA" id="ARBA00022801"/>
    </source>
</evidence>
<comment type="subcellular location">
    <subcellularLocation>
        <location evidence="1">Cell membrane</location>
    </subcellularLocation>
</comment>
<keyword evidence="11" id="KW-0133">Cell shape</keyword>
<feature type="transmembrane region" description="Helical" evidence="18">
    <location>
        <begin position="33"/>
        <end position="55"/>
    </location>
</feature>
<organism evidence="21 22">
    <name type="scientific">Chryseolinea serpens</name>
    <dbReference type="NCBI Taxonomy" id="947013"/>
    <lineage>
        <taxon>Bacteria</taxon>
        <taxon>Pseudomonadati</taxon>
        <taxon>Bacteroidota</taxon>
        <taxon>Cytophagia</taxon>
        <taxon>Cytophagales</taxon>
        <taxon>Fulvivirgaceae</taxon>
        <taxon>Chryseolinea</taxon>
    </lineage>
</organism>
<feature type="domain" description="Penicillin-binding protein transpeptidase" evidence="19">
    <location>
        <begin position="432"/>
        <end position="671"/>
    </location>
</feature>
<evidence type="ECO:0000256" key="12">
    <source>
        <dbReference type="ARBA" id="ARBA00022984"/>
    </source>
</evidence>
<dbReference type="OrthoDB" id="9766909at2"/>
<feature type="domain" description="Glycosyl transferase family 51" evidence="20">
    <location>
        <begin position="89"/>
        <end position="261"/>
    </location>
</feature>
<dbReference type="Gene3D" id="3.40.710.10">
    <property type="entry name" value="DD-peptidase/beta-lactamase superfamily"/>
    <property type="match status" value="2"/>
</dbReference>
<comment type="similarity">
    <text evidence="3">In the C-terminal section; belongs to the transpeptidase family.</text>
</comment>
<dbReference type="Gene3D" id="1.10.3810.10">
    <property type="entry name" value="Biosynthetic peptidoglycan transglycosylase-like"/>
    <property type="match status" value="1"/>
</dbReference>
<dbReference type="InterPro" id="IPR001264">
    <property type="entry name" value="Glyco_trans_51"/>
</dbReference>